<gene>
    <name evidence="9" type="ORF">ADN00_00665</name>
</gene>
<reference evidence="9 10" key="1">
    <citation type="submission" date="2015-07" db="EMBL/GenBank/DDBJ databases">
        <title>Genome sequence of Ornatilinea apprima DSM 23815.</title>
        <authorList>
            <person name="Hemp J."/>
            <person name="Ward L.M."/>
            <person name="Pace L.A."/>
            <person name="Fischer W.W."/>
        </authorList>
    </citation>
    <scope>NUCLEOTIDE SEQUENCE [LARGE SCALE GENOMIC DNA]</scope>
    <source>
        <strain evidence="9 10">P3M-1</strain>
    </source>
</reference>
<dbReference type="PANTHER" id="PTHR33778:SF1">
    <property type="entry name" value="MAGNESIUM TRANSPORTER YHID-RELATED"/>
    <property type="match status" value="1"/>
</dbReference>
<dbReference type="Pfam" id="PF02308">
    <property type="entry name" value="MgtC"/>
    <property type="match status" value="1"/>
</dbReference>
<dbReference type="InterPro" id="IPR003416">
    <property type="entry name" value="MgtC/SapB/SrpB/YhiD_fam"/>
</dbReference>
<dbReference type="GO" id="GO:0005886">
    <property type="term" value="C:plasma membrane"/>
    <property type="evidence" value="ECO:0007669"/>
    <property type="project" value="UniProtKB-SubCell"/>
</dbReference>
<feature type="transmembrane region" description="Helical" evidence="7">
    <location>
        <begin position="37"/>
        <end position="58"/>
    </location>
</feature>
<dbReference type="Proteomes" id="UP000050417">
    <property type="component" value="Unassembled WGS sequence"/>
</dbReference>
<evidence type="ECO:0000313" key="9">
    <source>
        <dbReference type="EMBL" id="KPL81075.1"/>
    </source>
</evidence>
<evidence type="ECO:0000256" key="4">
    <source>
        <dbReference type="ARBA" id="ARBA00022692"/>
    </source>
</evidence>
<evidence type="ECO:0000256" key="7">
    <source>
        <dbReference type="SAM" id="Phobius"/>
    </source>
</evidence>
<keyword evidence="4 7" id="KW-0812">Transmembrane</keyword>
<keyword evidence="5 7" id="KW-1133">Transmembrane helix</keyword>
<dbReference type="InterPro" id="IPR049177">
    <property type="entry name" value="MgtC_SapB_SrpB_YhiD_N"/>
</dbReference>
<feature type="transmembrane region" description="Helical" evidence="7">
    <location>
        <begin position="6"/>
        <end position="25"/>
    </location>
</feature>
<feature type="transmembrane region" description="Helical" evidence="7">
    <location>
        <begin position="64"/>
        <end position="83"/>
    </location>
</feature>
<evidence type="ECO:0000313" key="10">
    <source>
        <dbReference type="Proteomes" id="UP000050417"/>
    </source>
</evidence>
<dbReference type="EMBL" id="LGCL01000002">
    <property type="protein sequence ID" value="KPL81075.1"/>
    <property type="molecule type" value="Genomic_DNA"/>
</dbReference>
<dbReference type="RefSeq" id="WP_075061021.1">
    <property type="nucleotide sequence ID" value="NZ_LGCL01000002.1"/>
</dbReference>
<keyword evidence="6 7" id="KW-0472">Membrane</keyword>
<evidence type="ECO:0000256" key="1">
    <source>
        <dbReference type="ARBA" id="ARBA00004651"/>
    </source>
</evidence>
<comment type="caution">
    <text evidence="9">The sequence shown here is derived from an EMBL/GenBank/DDBJ whole genome shotgun (WGS) entry which is preliminary data.</text>
</comment>
<dbReference type="OrthoDB" id="9811198at2"/>
<dbReference type="PRINTS" id="PR01837">
    <property type="entry name" value="MGTCSAPBPROT"/>
</dbReference>
<evidence type="ECO:0000256" key="5">
    <source>
        <dbReference type="ARBA" id="ARBA00022989"/>
    </source>
</evidence>
<comment type="similarity">
    <text evidence="2">Belongs to the MgtC/SapB family.</text>
</comment>
<name>A0A0P6XDT7_9CHLR</name>
<dbReference type="PATRIC" id="fig|1134406.4.peg.3528"/>
<dbReference type="AlphaFoldDB" id="A0A0P6XDT7"/>
<comment type="subcellular location">
    <subcellularLocation>
        <location evidence="1">Cell membrane</location>
        <topology evidence="1">Multi-pass membrane protein</topology>
    </subcellularLocation>
</comment>
<organism evidence="9 10">
    <name type="scientific">Ornatilinea apprima</name>
    <dbReference type="NCBI Taxonomy" id="1134406"/>
    <lineage>
        <taxon>Bacteria</taxon>
        <taxon>Bacillati</taxon>
        <taxon>Chloroflexota</taxon>
        <taxon>Anaerolineae</taxon>
        <taxon>Anaerolineales</taxon>
        <taxon>Anaerolineaceae</taxon>
        <taxon>Ornatilinea</taxon>
    </lineage>
</organism>
<proteinExistence type="inferred from homology"/>
<dbReference type="PANTHER" id="PTHR33778">
    <property type="entry name" value="PROTEIN MGTC"/>
    <property type="match status" value="1"/>
</dbReference>
<dbReference type="STRING" id="1134406.ADN00_00665"/>
<accession>A0A0P6XDT7</accession>
<protein>
    <recommendedName>
        <fullName evidence="8">MgtC/SapB/SrpB/YhiD N-terminal domain-containing protein</fullName>
    </recommendedName>
</protein>
<sequence>MWNDIYLSVFVRAWLAGLFGFLIGWERVMVGSPVRARMVALAALNAAAITAISMEMFQADTGRILAGLVTGIGFLGAGVIMRVPTGEVSGLTTAASIWAMSAVGITVGSGNILLGLMLTVLVYVTISWNDWPVLNRLLQRQAQKQTQDAESRPPL</sequence>
<evidence type="ECO:0000259" key="8">
    <source>
        <dbReference type="Pfam" id="PF02308"/>
    </source>
</evidence>
<evidence type="ECO:0000256" key="6">
    <source>
        <dbReference type="ARBA" id="ARBA00023136"/>
    </source>
</evidence>
<evidence type="ECO:0000256" key="2">
    <source>
        <dbReference type="ARBA" id="ARBA00009298"/>
    </source>
</evidence>
<feature type="transmembrane region" description="Helical" evidence="7">
    <location>
        <begin position="95"/>
        <end position="126"/>
    </location>
</feature>
<feature type="domain" description="MgtC/SapB/SrpB/YhiD N-terminal" evidence="8">
    <location>
        <begin position="15"/>
        <end position="127"/>
    </location>
</feature>
<keyword evidence="10" id="KW-1185">Reference proteome</keyword>
<evidence type="ECO:0000256" key="3">
    <source>
        <dbReference type="ARBA" id="ARBA00022475"/>
    </source>
</evidence>
<keyword evidence="3" id="KW-1003">Cell membrane</keyword>